<evidence type="ECO:0000256" key="8">
    <source>
        <dbReference type="ARBA" id="ARBA00022989"/>
    </source>
</evidence>
<organism evidence="15 16">
    <name type="scientific">Paralvinella palmiformis</name>
    <dbReference type="NCBI Taxonomy" id="53620"/>
    <lineage>
        <taxon>Eukaryota</taxon>
        <taxon>Metazoa</taxon>
        <taxon>Spiralia</taxon>
        <taxon>Lophotrochozoa</taxon>
        <taxon>Annelida</taxon>
        <taxon>Polychaeta</taxon>
        <taxon>Sedentaria</taxon>
        <taxon>Canalipalpata</taxon>
        <taxon>Terebellida</taxon>
        <taxon>Terebelliformia</taxon>
        <taxon>Alvinellidae</taxon>
        <taxon>Paralvinella</taxon>
    </lineage>
</organism>
<reference evidence="15" key="1">
    <citation type="journal article" date="2023" name="Mol. Biol. Evol.">
        <title>Third-Generation Sequencing Reveals the Adaptive Role of the Epigenome in Three Deep-Sea Polychaetes.</title>
        <authorList>
            <person name="Perez M."/>
            <person name="Aroh O."/>
            <person name="Sun Y."/>
            <person name="Lan Y."/>
            <person name="Juniper S.K."/>
            <person name="Young C.R."/>
            <person name="Angers B."/>
            <person name="Qian P.Y."/>
        </authorList>
    </citation>
    <scope>NUCLEOTIDE SEQUENCE</scope>
    <source>
        <strain evidence="15">P08H-3</strain>
    </source>
</reference>
<dbReference type="GO" id="GO:0032580">
    <property type="term" value="C:Golgi cisterna membrane"/>
    <property type="evidence" value="ECO:0007669"/>
    <property type="project" value="UniProtKB-SubCell"/>
</dbReference>
<dbReference type="GO" id="GO:0008417">
    <property type="term" value="F:fucosyltransferase activity"/>
    <property type="evidence" value="ECO:0007669"/>
    <property type="project" value="InterPro"/>
</dbReference>
<keyword evidence="5 12" id="KW-0808">Transferase</keyword>
<evidence type="ECO:0000259" key="14">
    <source>
        <dbReference type="Pfam" id="PF17039"/>
    </source>
</evidence>
<feature type="domain" description="Fucosyltransferase N-terminal" evidence="14">
    <location>
        <begin position="52"/>
        <end position="170"/>
    </location>
</feature>
<evidence type="ECO:0000256" key="3">
    <source>
        <dbReference type="ARBA" id="ARBA00008919"/>
    </source>
</evidence>
<dbReference type="FunFam" id="3.40.50.11660:FF:000004">
    <property type="entry name" value="Glycoprotein 3-alpha-L-fucosyltransferase A"/>
    <property type="match status" value="1"/>
</dbReference>
<evidence type="ECO:0000313" key="16">
    <source>
        <dbReference type="Proteomes" id="UP001208570"/>
    </source>
</evidence>
<evidence type="ECO:0000256" key="5">
    <source>
        <dbReference type="ARBA" id="ARBA00022679"/>
    </source>
</evidence>
<dbReference type="Gene3D" id="3.40.50.11660">
    <property type="entry name" value="Glycosyl transferase family 10, C-terminal domain"/>
    <property type="match status" value="1"/>
</dbReference>
<dbReference type="InterPro" id="IPR001503">
    <property type="entry name" value="Glyco_trans_10"/>
</dbReference>
<dbReference type="EMBL" id="JAODUP010000314">
    <property type="protein sequence ID" value="KAK2152927.1"/>
    <property type="molecule type" value="Genomic_DNA"/>
</dbReference>
<keyword evidence="10" id="KW-0472">Membrane</keyword>
<keyword evidence="16" id="KW-1185">Reference proteome</keyword>
<dbReference type="SUPFAM" id="SSF53756">
    <property type="entry name" value="UDP-Glycosyltransferase/glycogen phosphorylase"/>
    <property type="match status" value="1"/>
</dbReference>
<dbReference type="InterPro" id="IPR031481">
    <property type="entry name" value="Glyco_tran_10_N"/>
</dbReference>
<evidence type="ECO:0000256" key="1">
    <source>
        <dbReference type="ARBA" id="ARBA00004323"/>
    </source>
</evidence>
<comment type="similarity">
    <text evidence="3 12">Belongs to the glycosyltransferase 10 family.</text>
</comment>
<keyword evidence="11" id="KW-0325">Glycoprotein</keyword>
<dbReference type="GO" id="GO:0000139">
    <property type="term" value="C:Golgi membrane"/>
    <property type="evidence" value="ECO:0007669"/>
    <property type="project" value="UniProtKB-SubCell"/>
</dbReference>
<keyword evidence="9 12" id="KW-0333">Golgi apparatus</keyword>
<proteinExistence type="inferred from homology"/>
<comment type="subcellular location">
    <subcellularLocation>
        <location evidence="1">Golgi apparatus membrane</location>
        <topology evidence="1">Single-pass type II membrane protein</topology>
    </subcellularLocation>
    <subcellularLocation>
        <location evidence="12">Golgi apparatus</location>
        <location evidence="12">Golgi stack membrane</location>
        <topology evidence="12">Single-pass type II membrane protein</topology>
    </subcellularLocation>
</comment>
<evidence type="ECO:0000256" key="12">
    <source>
        <dbReference type="RuleBase" id="RU003832"/>
    </source>
</evidence>
<dbReference type="InterPro" id="IPR038577">
    <property type="entry name" value="GT10-like_C_sf"/>
</dbReference>
<keyword evidence="4 12" id="KW-0328">Glycosyltransferase</keyword>
<evidence type="ECO:0000256" key="11">
    <source>
        <dbReference type="ARBA" id="ARBA00023180"/>
    </source>
</evidence>
<sequence length="392" mass="45860">MSGICITFLLYVGWQTVRKDRIWENLYPGEWIVVSRNETPSADVTVAATGRHMKTIMLWNDYFGEPTMGFHGLGTVIFNRTRCPHTCYLTNNRSEFSEADAVIIHVFSVAPMQENLTIPRRANPRQIFVFFILESPTRSYKGLFQQELRFSDTFNLTATFLQSPMTDVYMPLGGIERRTIVDENAVPSLSLLKNKSKTVAWFVSNCWAPSARMEYARRLSHYVDVGVFGNCGNLTCAKGNKTCIEQVSGTYMFYLAFENSFCRDYATEKVFRTLQLTMVPIVYGYANYTAVLPPRSYIDVRDYDSPEKLAEYLQRLKRNVTEYEQYFAWKKHFRILFRRHYTDNGICRLCSILHDNRYRYKTNFNPVKDYWDPKKLCFEGLEEKRVVHLNEE</sequence>
<protein>
    <recommendedName>
        <fullName evidence="12">Fucosyltransferase</fullName>
        <ecNumber evidence="12">2.4.1.-</ecNumber>
    </recommendedName>
</protein>
<keyword evidence="6 12" id="KW-0812">Transmembrane</keyword>
<evidence type="ECO:0000313" key="15">
    <source>
        <dbReference type="EMBL" id="KAK2152927.1"/>
    </source>
</evidence>
<evidence type="ECO:0000256" key="4">
    <source>
        <dbReference type="ARBA" id="ARBA00022676"/>
    </source>
</evidence>
<evidence type="ECO:0000256" key="6">
    <source>
        <dbReference type="ARBA" id="ARBA00022692"/>
    </source>
</evidence>
<accession>A0AAD9JHN0</accession>
<comment type="pathway">
    <text evidence="2">Protein modification; protein glycosylation.</text>
</comment>
<dbReference type="InterPro" id="IPR055270">
    <property type="entry name" value="Glyco_tran_10_C"/>
</dbReference>
<comment type="caution">
    <text evidence="15">The sequence shown here is derived from an EMBL/GenBank/DDBJ whole genome shotgun (WGS) entry which is preliminary data.</text>
</comment>
<dbReference type="PANTHER" id="PTHR48438:SF1">
    <property type="entry name" value="ALPHA-(1,3)-FUCOSYLTRANSFERASE C-RELATED"/>
    <property type="match status" value="1"/>
</dbReference>
<keyword evidence="7" id="KW-0735">Signal-anchor</keyword>
<dbReference type="Pfam" id="PF17039">
    <property type="entry name" value="Glyco_tran_10_N"/>
    <property type="match status" value="1"/>
</dbReference>
<evidence type="ECO:0000256" key="2">
    <source>
        <dbReference type="ARBA" id="ARBA00004922"/>
    </source>
</evidence>
<dbReference type="Proteomes" id="UP001208570">
    <property type="component" value="Unassembled WGS sequence"/>
</dbReference>
<dbReference type="AlphaFoldDB" id="A0AAD9JHN0"/>
<gene>
    <name evidence="15" type="ORF">LSH36_314g00003</name>
</gene>
<evidence type="ECO:0000259" key="13">
    <source>
        <dbReference type="Pfam" id="PF00852"/>
    </source>
</evidence>
<evidence type="ECO:0000256" key="9">
    <source>
        <dbReference type="ARBA" id="ARBA00023034"/>
    </source>
</evidence>
<dbReference type="PANTHER" id="PTHR48438">
    <property type="entry name" value="ALPHA-(1,3)-FUCOSYLTRANSFERASE C-RELATED"/>
    <property type="match status" value="1"/>
</dbReference>
<dbReference type="Pfam" id="PF00852">
    <property type="entry name" value="Glyco_transf_10"/>
    <property type="match status" value="1"/>
</dbReference>
<feature type="domain" description="Fucosyltransferase C-terminal" evidence="13">
    <location>
        <begin position="193"/>
        <end position="362"/>
    </location>
</feature>
<evidence type="ECO:0000256" key="10">
    <source>
        <dbReference type="ARBA" id="ARBA00023136"/>
    </source>
</evidence>
<name>A0AAD9JHN0_9ANNE</name>
<keyword evidence="8" id="KW-1133">Transmembrane helix</keyword>
<evidence type="ECO:0000256" key="7">
    <source>
        <dbReference type="ARBA" id="ARBA00022968"/>
    </source>
</evidence>
<dbReference type="EC" id="2.4.1.-" evidence="12"/>